<organism evidence="1">
    <name type="scientific">Arion vulgaris</name>
    <dbReference type="NCBI Taxonomy" id="1028688"/>
    <lineage>
        <taxon>Eukaryota</taxon>
        <taxon>Metazoa</taxon>
        <taxon>Spiralia</taxon>
        <taxon>Lophotrochozoa</taxon>
        <taxon>Mollusca</taxon>
        <taxon>Gastropoda</taxon>
        <taxon>Heterobranchia</taxon>
        <taxon>Euthyneura</taxon>
        <taxon>Panpulmonata</taxon>
        <taxon>Eupulmonata</taxon>
        <taxon>Stylommatophora</taxon>
        <taxon>Helicina</taxon>
        <taxon>Arionoidea</taxon>
        <taxon>Arionidae</taxon>
        <taxon>Arion</taxon>
    </lineage>
</organism>
<dbReference type="AlphaFoldDB" id="A0A0B7AUJ1"/>
<sequence>MQFFATVASLRSTQPQLGTRGGLDCKVIYHVPLLNKEKYQPDTVFPNTVT</sequence>
<accession>A0A0B7AUJ1</accession>
<reference evidence="1" key="1">
    <citation type="submission" date="2014-12" db="EMBL/GenBank/DDBJ databases">
        <title>Insight into the proteome of Arion vulgaris.</title>
        <authorList>
            <person name="Aradska J."/>
            <person name="Bulat T."/>
            <person name="Smidak R."/>
            <person name="Sarate P."/>
            <person name="Gangsoo J."/>
            <person name="Sialana F."/>
            <person name="Bilban M."/>
            <person name="Lubec G."/>
        </authorList>
    </citation>
    <scope>NUCLEOTIDE SEQUENCE</scope>
    <source>
        <tissue evidence="1">Skin</tissue>
    </source>
</reference>
<proteinExistence type="predicted"/>
<evidence type="ECO:0000313" key="1">
    <source>
        <dbReference type="EMBL" id="CEK84724.1"/>
    </source>
</evidence>
<protein>
    <submittedName>
        <fullName evidence="1">Uncharacterized protein</fullName>
    </submittedName>
</protein>
<gene>
    <name evidence="1" type="primary">ORF144157</name>
</gene>
<name>A0A0B7AUJ1_9EUPU</name>
<dbReference type="EMBL" id="HACG01037859">
    <property type="protein sequence ID" value="CEK84724.1"/>
    <property type="molecule type" value="Transcribed_RNA"/>
</dbReference>